<gene>
    <name evidence="2" type="ORF">ACFP1K_05570</name>
</gene>
<keyword evidence="3" id="KW-1185">Reference proteome</keyword>
<dbReference type="SUPFAM" id="SSF54001">
    <property type="entry name" value="Cysteine proteinases"/>
    <property type="match status" value="1"/>
</dbReference>
<comment type="caution">
    <text evidence="2">The sequence shown here is derived from an EMBL/GenBank/DDBJ whole genome shotgun (WGS) entry which is preliminary data.</text>
</comment>
<dbReference type="PROSITE" id="PS50911">
    <property type="entry name" value="CHAP"/>
    <property type="match status" value="1"/>
</dbReference>
<dbReference type="Proteomes" id="UP001596137">
    <property type="component" value="Unassembled WGS sequence"/>
</dbReference>
<name>A0ABW1NDL7_9ACTN</name>
<evidence type="ECO:0000313" key="3">
    <source>
        <dbReference type="Proteomes" id="UP001596137"/>
    </source>
</evidence>
<feature type="domain" description="Peptidase C51" evidence="1">
    <location>
        <begin position="95"/>
        <end position="222"/>
    </location>
</feature>
<evidence type="ECO:0000313" key="2">
    <source>
        <dbReference type="EMBL" id="MFC6080617.1"/>
    </source>
</evidence>
<evidence type="ECO:0000259" key="1">
    <source>
        <dbReference type="PROSITE" id="PS50911"/>
    </source>
</evidence>
<dbReference type="RefSeq" id="WP_380747583.1">
    <property type="nucleotide sequence ID" value="NZ_JBHSRF010000005.1"/>
</dbReference>
<sequence>MSTFTQRLMDAPRHRVIGLALGGLVMAQVVTGTALAHADGPPSDAIAKVASAEAHGEPRSVSKVTAEQVLRLAESQVGISEDSAGGGTKFQAWYMASPRAQQTIARDTGKISDYANAAWCDMFVSWVGEQLGIQDTMGQDAYTVQHAKWFEAQGRWGTAPKPGAVVFFDWNGGGIDGIDHVGFVVQDNGDGTIKTVEGNTGNGVVEIRTRPTYQVAGYGYPSYAAA</sequence>
<proteinExistence type="predicted"/>
<organism evidence="2 3">
    <name type="scientific">Sphaerisporangium aureirubrum</name>
    <dbReference type="NCBI Taxonomy" id="1544736"/>
    <lineage>
        <taxon>Bacteria</taxon>
        <taxon>Bacillati</taxon>
        <taxon>Actinomycetota</taxon>
        <taxon>Actinomycetes</taxon>
        <taxon>Streptosporangiales</taxon>
        <taxon>Streptosporangiaceae</taxon>
        <taxon>Sphaerisporangium</taxon>
    </lineage>
</organism>
<dbReference type="Gene3D" id="3.90.1720.10">
    <property type="entry name" value="endopeptidase domain like (from Nostoc punctiforme)"/>
    <property type="match status" value="1"/>
</dbReference>
<dbReference type="Pfam" id="PF05257">
    <property type="entry name" value="CHAP"/>
    <property type="match status" value="1"/>
</dbReference>
<protein>
    <submittedName>
        <fullName evidence="2">CHAP domain-containing protein</fullName>
    </submittedName>
</protein>
<dbReference type="InterPro" id="IPR038765">
    <property type="entry name" value="Papain-like_cys_pep_sf"/>
</dbReference>
<reference evidence="3" key="1">
    <citation type="journal article" date="2019" name="Int. J. Syst. Evol. Microbiol.">
        <title>The Global Catalogue of Microorganisms (GCM) 10K type strain sequencing project: providing services to taxonomists for standard genome sequencing and annotation.</title>
        <authorList>
            <consortium name="The Broad Institute Genomics Platform"/>
            <consortium name="The Broad Institute Genome Sequencing Center for Infectious Disease"/>
            <person name="Wu L."/>
            <person name="Ma J."/>
        </authorList>
    </citation>
    <scope>NUCLEOTIDE SEQUENCE [LARGE SCALE GENOMIC DNA]</scope>
    <source>
        <strain evidence="3">JCM 30346</strain>
    </source>
</reference>
<dbReference type="InterPro" id="IPR007921">
    <property type="entry name" value="CHAP_dom"/>
</dbReference>
<dbReference type="EMBL" id="JBHSRF010000005">
    <property type="protein sequence ID" value="MFC6080617.1"/>
    <property type="molecule type" value="Genomic_DNA"/>
</dbReference>
<accession>A0ABW1NDL7</accession>